<sequence length="153" mass="16832">MRSLSSSSVHGRLVGHRLSYYWHTRLITGTRVESWLSSVKRRPEPLAKDWPSPNAGKPHSHAPRTSTRPEPLQSTPLLKHARPAALQSLISPVVIRLASRNSCPKLAILLTAPSHPKSCLPPIVPHLPVTRGCQQGHTYLTTSGLLPRPPHLS</sequence>
<name>A0A6A5SG07_9PLEO</name>
<evidence type="ECO:0000256" key="1">
    <source>
        <dbReference type="SAM" id="MobiDB-lite"/>
    </source>
</evidence>
<feature type="compositionally biased region" description="Polar residues" evidence="1">
    <location>
        <begin position="63"/>
        <end position="76"/>
    </location>
</feature>
<protein>
    <submittedName>
        <fullName evidence="2">Uncharacterized protein</fullName>
    </submittedName>
</protein>
<organism evidence="2 3">
    <name type="scientific">Clathrospora elynae</name>
    <dbReference type="NCBI Taxonomy" id="706981"/>
    <lineage>
        <taxon>Eukaryota</taxon>
        <taxon>Fungi</taxon>
        <taxon>Dikarya</taxon>
        <taxon>Ascomycota</taxon>
        <taxon>Pezizomycotina</taxon>
        <taxon>Dothideomycetes</taxon>
        <taxon>Pleosporomycetidae</taxon>
        <taxon>Pleosporales</taxon>
        <taxon>Diademaceae</taxon>
        <taxon>Clathrospora</taxon>
    </lineage>
</organism>
<proteinExistence type="predicted"/>
<evidence type="ECO:0000313" key="3">
    <source>
        <dbReference type="Proteomes" id="UP000800038"/>
    </source>
</evidence>
<dbReference type="Proteomes" id="UP000800038">
    <property type="component" value="Unassembled WGS sequence"/>
</dbReference>
<keyword evidence="3" id="KW-1185">Reference proteome</keyword>
<accession>A0A6A5SG07</accession>
<dbReference type="EMBL" id="ML976102">
    <property type="protein sequence ID" value="KAF1938518.1"/>
    <property type="molecule type" value="Genomic_DNA"/>
</dbReference>
<gene>
    <name evidence="2" type="ORF">EJ02DRAFT_20387</name>
</gene>
<feature type="region of interest" description="Disordered" evidence="1">
    <location>
        <begin position="44"/>
        <end position="76"/>
    </location>
</feature>
<reference evidence="2" key="1">
    <citation type="journal article" date="2020" name="Stud. Mycol.">
        <title>101 Dothideomycetes genomes: a test case for predicting lifestyles and emergence of pathogens.</title>
        <authorList>
            <person name="Haridas S."/>
            <person name="Albert R."/>
            <person name="Binder M."/>
            <person name="Bloem J."/>
            <person name="Labutti K."/>
            <person name="Salamov A."/>
            <person name="Andreopoulos B."/>
            <person name="Baker S."/>
            <person name="Barry K."/>
            <person name="Bills G."/>
            <person name="Bluhm B."/>
            <person name="Cannon C."/>
            <person name="Castanera R."/>
            <person name="Culley D."/>
            <person name="Daum C."/>
            <person name="Ezra D."/>
            <person name="Gonzalez J."/>
            <person name="Henrissat B."/>
            <person name="Kuo A."/>
            <person name="Liang C."/>
            <person name="Lipzen A."/>
            <person name="Lutzoni F."/>
            <person name="Magnuson J."/>
            <person name="Mondo S."/>
            <person name="Nolan M."/>
            <person name="Ohm R."/>
            <person name="Pangilinan J."/>
            <person name="Park H.-J."/>
            <person name="Ramirez L."/>
            <person name="Alfaro M."/>
            <person name="Sun H."/>
            <person name="Tritt A."/>
            <person name="Yoshinaga Y."/>
            <person name="Zwiers L.-H."/>
            <person name="Turgeon B."/>
            <person name="Goodwin S."/>
            <person name="Spatafora J."/>
            <person name="Crous P."/>
            <person name="Grigoriev I."/>
        </authorList>
    </citation>
    <scope>NUCLEOTIDE SEQUENCE</scope>
    <source>
        <strain evidence="2">CBS 161.51</strain>
    </source>
</reference>
<evidence type="ECO:0000313" key="2">
    <source>
        <dbReference type="EMBL" id="KAF1938518.1"/>
    </source>
</evidence>
<dbReference type="AlphaFoldDB" id="A0A6A5SG07"/>